<feature type="compositionally biased region" description="Polar residues" evidence="19">
    <location>
        <begin position="1192"/>
        <end position="1201"/>
    </location>
</feature>
<evidence type="ECO:0000256" key="19">
    <source>
        <dbReference type="SAM" id="MobiDB-lite"/>
    </source>
</evidence>
<evidence type="ECO:0000256" key="9">
    <source>
        <dbReference type="ARBA" id="ARBA00022771"/>
    </source>
</evidence>
<feature type="compositionally biased region" description="Polar residues" evidence="19">
    <location>
        <begin position="1657"/>
        <end position="1666"/>
    </location>
</feature>
<sequence>MAAEDKIQLLKSQLREKEELLQKAAQAGLDLLNQNMELQTKMDEQRTEMTNALEAVEQDKYSLQREVELKTRMLESLQSDFECFKNQQKQQLQNQQEHLERNHSSAQSELHNKLLRLQSDLDKSQLNEKQLSHKLEVQTETLNNKMEELRALNEQTQSSMTSEMMEVQMRVMELETMKAELDQEVQESQYQRQQLELAVCTLQRQLQRITEEKEEREKEAVSWFNALEKCRELNRDLQVQLDQALREAQDPNRKGNSVFAELEDRRAEMERQLISMKVQHQSLQKLHAFSKQQMQRMKVQIATLMQLQGSRADPAQLERLQSMLSEKNSEIHNLMTKLQRLEKVEMLLKSQPTNAASADADDSRDETYYTDLLKMQLSNTVKDAERLGDELSLQRMKSLSESQRALELERKLFTSERLLKQAQSDKIKLQLRIEELQHKYEPNDGKRSLQKRRKEKLPVDVPPPSEERTGDKQQVVAVMSDIKIEDGEENIMKTSTRDPEPRSAKCVRISEDEGVVIPNPSSPPADLKVKTEPDENLQQNKPEERKRKPIEIIHSEGALTVVENTDDKGGEGEVGAEEEEVVTVEDEDLEVVQPTEEWQTLKPGQAVPAGSHVRLNLQTGEREVRLGEEKLKYWTQEHRETDESKSSFNFDELKRAMKKMKEELNLESLASRFRPLEELKKDMAELDLLMETDVQILRRLLDQMNSTNTTTEQRLSILLELEYLVHQVDNAQTLCSMGGLPLILDGLNSSDFRLQESSAFVLGSALSSNPVVQVKAVENGALQTLLTTLATAESVSVKKKVLFALASLLRHFPFAQRHFVTHGGLQILSELFKADGGGVLRTRIVTMLYDMISEKELISQAGLDSVQDPSHEERVHQYSQVSLQGELLEKGWCSMVPQLLQSAEHDYREKALRALLAMAPVCLDQYRSDGALAGSLHSLRLQYQEIIQSEMILGEESGYFTELVELIDALQFVMELNQRERTAALVEELTTSGQAQLNQDKMKELKKICKLSNDCIDHVYHLLMSQLNQEHCEIRLSAFQIATELFSRSHHFRTLLVDNFQEFLELTVETDTEQPLPPPKEVAKKLRSLAIQTVQSWQASYGSAYKKLALGYHFLKQVKKVDFQDLEARTIAERRREEERQRKMERIYKARVEAAAKEMEESHQEIESTLTEMESCMRLLLPDFGVADFQTDASSLSNSQPDVKRLSDVEQPCCSKDLTDNKEESGRRQGEGGPEEDRTSEGKENQKTEKEELFTDDSDPHQRETDEKEHDEEEKRETESEEKEGSEEEESSDEEELADDCSALRSSGLLSHSYSLDLNLSPGLHVKETEDNEPVVSTVIELHKLIKTKHLPAVQGWVQVFTKSRADEQLLRRALDLKRSLEGALQKHKELHIDYKTRTCRAKTDTSDDDDDDDFDEGLDPSPSTSTAQSTQTRPPVKRPAPPPPKTTSFSTSRRLKRLLEEQQDPTSAAATLSLLRQKMSVPQEPSSSSGASSSSSSSQKTVQAPVVPFGLDLYYWGQEQPNAGKIIKGGGGGGEQGAAGTEQEQIHLLPRALRSRQSLLQSPAGGGKLCQRQDRLKCPFHGPIIPRDEEGKPCRPEDRRREEQEERRKREQEPEWRDAELMRDIEAATGEDLGSDRLGGKKKKKGKKKKYPNLSDLKQSSNTSRSRLERKVFNKSTVRRVAQVLSKADRRKHDKFSNQFNYALN</sequence>
<feature type="compositionally biased region" description="Acidic residues" evidence="19">
    <location>
        <begin position="1279"/>
        <end position="1299"/>
    </location>
</feature>
<feature type="compositionally biased region" description="Basic and acidic residues" evidence="19">
    <location>
        <begin position="541"/>
        <end position="554"/>
    </location>
</feature>
<feature type="region of interest" description="Disordered" evidence="19">
    <location>
        <begin position="1685"/>
        <end position="1706"/>
    </location>
</feature>
<feature type="coiled-coil region" evidence="18">
    <location>
        <begin position="227"/>
        <end position="286"/>
    </location>
</feature>
<feature type="compositionally biased region" description="Basic and acidic residues" evidence="19">
    <location>
        <begin position="1587"/>
        <end position="1627"/>
    </location>
</feature>
<dbReference type="HAMAP" id="MF_03041">
    <property type="entry name" value="SPDLY"/>
    <property type="match status" value="1"/>
</dbReference>
<keyword evidence="10" id="KW-0256">Endoplasmic reticulum</keyword>
<dbReference type="Proteomes" id="UP000646548">
    <property type="component" value="Unassembled WGS sequence"/>
</dbReference>
<dbReference type="GO" id="GO:0009411">
    <property type="term" value="P:response to UV"/>
    <property type="evidence" value="ECO:0007669"/>
    <property type="project" value="InterPro"/>
</dbReference>
<feature type="compositionally biased region" description="Gly residues" evidence="19">
    <location>
        <begin position="1528"/>
        <end position="1538"/>
    </location>
</feature>
<keyword evidence="18" id="KW-0498">Mitosis</keyword>
<dbReference type="InterPro" id="IPR028593">
    <property type="entry name" value="SPDLY_chordates"/>
</dbReference>
<proteinExistence type="inferred from homology"/>
<dbReference type="GO" id="GO:0008270">
    <property type="term" value="F:zinc ion binding"/>
    <property type="evidence" value="ECO:0007669"/>
    <property type="project" value="UniProtKB-KW"/>
</dbReference>
<evidence type="ECO:0000256" key="18">
    <source>
        <dbReference type="HAMAP-Rule" id="MF_03041"/>
    </source>
</evidence>
<dbReference type="GO" id="GO:0015031">
    <property type="term" value="P:protein transport"/>
    <property type="evidence" value="ECO:0007669"/>
    <property type="project" value="UniProtKB-KW"/>
</dbReference>
<keyword evidence="13" id="KW-0811">Translocation</keyword>
<keyword evidence="14 18" id="KW-0175">Coiled coil</keyword>
<protein>
    <recommendedName>
        <fullName evidence="18">Protein Spindly</fullName>
    </recommendedName>
    <alternativeName>
        <fullName evidence="18">Coiled-coil domain-containing protein 99</fullName>
    </alternativeName>
    <alternativeName>
        <fullName evidence="18">Spindle apparatus coiled-coil domain-containing protein 1</fullName>
    </alternativeName>
</protein>
<feature type="region of interest" description="Disordered" evidence="19">
    <location>
        <begin position="442"/>
        <end position="473"/>
    </location>
</feature>
<feature type="domain" description="UV-stimulated scaffold protein A C-terminal" evidence="20">
    <location>
        <begin position="1504"/>
        <end position="1596"/>
    </location>
</feature>
<dbReference type="Pfam" id="PF09740">
    <property type="entry name" value="DUF2043"/>
    <property type="match status" value="1"/>
</dbReference>
<evidence type="ECO:0000256" key="14">
    <source>
        <dbReference type="ARBA" id="ARBA00023054"/>
    </source>
</evidence>
<feature type="region of interest" description="Disordered" evidence="19">
    <location>
        <begin position="1192"/>
        <end position="1301"/>
    </location>
</feature>
<evidence type="ECO:0000313" key="21">
    <source>
        <dbReference type="EMBL" id="KAF6730702.1"/>
    </source>
</evidence>
<dbReference type="InterPro" id="IPR018610">
    <property type="entry name" value="UVSSA"/>
</dbReference>
<dbReference type="PANTHER" id="PTHR28670:SF1">
    <property type="entry name" value="UV-STIMULATED SCAFFOLD PROTEIN A"/>
    <property type="match status" value="1"/>
</dbReference>
<evidence type="ECO:0000256" key="17">
    <source>
        <dbReference type="ARBA" id="ARBA00037748"/>
    </source>
</evidence>
<keyword evidence="16" id="KW-0234">DNA repair</keyword>
<keyword evidence="8" id="KW-0227">DNA damage</keyword>
<evidence type="ECO:0000256" key="4">
    <source>
        <dbReference type="ARBA" id="ARBA00022448"/>
    </source>
</evidence>
<feature type="region of interest" description="Disordered" evidence="19">
    <location>
        <begin position="1527"/>
        <end position="1546"/>
    </location>
</feature>
<dbReference type="Pfam" id="PF20867">
    <property type="entry name" value="UVSSA_N"/>
    <property type="match status" value="1"/>
</dbReference>
<feature type="compositionally biased region" description="Low complexity" evidence="19">
    <location>
        <begin position="1487"/>
        <end position="1499"/>
    </location>
</feature>
<keyword evidence="11" id="KW-0862">Zinc</keyword>
<evidence type="ECO:0000256" key="15">
    <source>
        <dbReference type="ARBA" id="ARBA00023180"/>
    </source>
</evidence>
<evidence type="ECO:0000256" key="12">
    <source>
        <dbReference type="ARBA" id="ARBA00022927"/>
    </source>
</evidence>
<comment type="similarity">
    <text evidence="2">Belongs to the UVSSA family.</text>
</comment>
<evidence type="ECO:0000313" key="22">
    <source>
        <dbReference type="Proteomes" id="UP000646548"/>
    </source>
</evidence>
<keyword evidence="18" id="KW-0131">Cell cycle</keyword>
<feature type="compositionally biased region" description="Basic and acidic residues" evidence="19">
    <location>
        <begin position="1217"/>
        <end position="1278"/>
    </location>
</feature>
<feature type="compositionally biased region" description="Acidic residues" evidence="19">
    <location>
        <begin position="1407"/>
        <end position="1419"/>
    </location>
</feature>
<dbReference type="InterPro" id="IPR049408">
    <property type="entry name" value="UVSSA_N_a-solenoid_rpt"/>
</dbReference>
<dbReference type="InterPro" id="IPR016024">
    <property type="entry name" value="ARM-type_fold"/>
</dbReference>
<comment type="subcellular location">
    <subcellularLocation>
        <location evidence="18">Chromosome</location>
        <location evidence="18">Centromere</location>
        <location evidence="18">Kinetochore</location>
    </subcellularLocation>
    <subcellularLocation>
        <location evidence="1">Endoplasmic reticulum lumen</location>
    </subcellularLocation>
</comment>
<keyword evidence="18" id="KW-0132">Cell division</keyword>
<dbReference type="SUPFAM" id="SSF48371">
    <property type="entry name" value="ARM repeat"/>
    <property type="match status" value="1"/>
</dbReference>
<comment type="similarity">
    <text evidence="3">Belongs to the SIL1 family.</text>
</comment>
<dbReference type="GO" id="GO:0000940">
    <property type="term" value="C:outer kinetochore"/>
    <property type="evidence" value="ECO:0007669"/>
    <property type="project" value="UniProtKB-UniRule"/>
</dbReference>
<feature type="region of interest" description="Disordered" evidence="19">
    <location>
        <begin position="509"/>
        <end position="578"/>
    </location>
</feature>
<name>A0A834CE33_ORYME</name>
<keyword evidence="6" id="KW-0479">Metal-binding</keyword>
<feature type="region of interest" description="Disordered" evidence="19">
    <location>
        <begin position="88"/>
        <end position="108"/>
    </location>
</feature>
<comment type="similarity">
    <text evidence="18">Belongs to the Spindly family.</text>
</comment>
<dbReference type="GO" id="GO:0007094">
    <property type="term" value="P:mitotic spindle assembly checkpoint signaling"/>
    <property type="evidence" value="ECO:0007669"/>
    <property type="project" value="InterPro"/>
</dbReference>
<evidence type="ECO:0000256" key="7">
    <source>
        <dbReference type="ARBA" id="ARBA00022729"/>
    </source>
</evidence>
<evidence type="ECO:0000256" key="11">
    <source>
        <dbReference type="ARBA" id="ARBA00022833"/>
    </source>
</evidence>
<evidence type="ECO:0000256" key="16">
    <source>
        <dbReference type="ARBA" id="ARBA00023204"/>
    </source>
</evidence>
<keyword evidence="18" id="KW-0137">Centromere</keyword>
<dbReference type="GO" id="GO:0043515">
    <property type="term" value="F:kinetochore binding"/>
    <property type="evidence" value="ECO:0007669"/>
    <property type="project" value="UniProtKB-UniRule"/>
</dbReference>
<dbReference type="EMBL" id="WKFB01000232">
    <property type="protein sequence ID" value="KAF6730702.1"/>
    <property type="molecule type" value="Genomic_DNA"/>
</dbReference>
<dbReference type="GO" id="GO:0034501">
    <property type="term" value="P:protein localization to kinetochore"/>
    <property type="evidence" value="ECO:0007669"/>
    <property type="project" value="UniProtKB-UniRule"/>
</dbReference>
<keyword evidence="15" id="KW-0325">Glycoprotein</keyword>
<comment type="caution">
    <text evidence="21">The sequence shown here is derived from an EMBL/GenBank/DDBJ whole genome shotgun (WGS) entry which is preliminary data.</text>
</comment>
<evidence type="ECO:0000256" key="8">
    <source>
        <dbReference type="ARBA" id="ARBA00022763"/>
    </source>
</evidence>
<evidence type="ECO:0000256" key="1">
    <source>
        <dbReference type="ARBA" id="ARBA00004319"/>
    </source>
</evidence>
<evidence type="ECO:0000256" key="2">
    <source>
        <dbReference type="ARBA" id="ARBA00009240"/>
    </source>
</evidence>
<keyword evidence="4" id="KW-0813">Transport</keyword>
<keyword evidence="12" id="KW-0653">Protein transport</keyword>
<feature type="region of interest" description="Disordered" evidence="19">
    <location>
        <begin position="1579"/>
        <end position="1673"/>
    </location>
</feature>
<keyword evidence="9" id="KW-0863">Zinc-finger</keyword>
<comment type="function">
    <text evidence="18">Required for the localization of dynein and dynactin to the mitotic kintochore. Dynein is believed to control the initial lateral interaction between the kinetochore and spindle microtubules and to facilitate the subsequent formation of end-on kinetochore-microtubule attachments mediated by the NDC80 complex.</text>
</comment>
<dbReference type="InterPro" id="IPR011989">
    <property type="entry name" value="ARM-like"/>
</dbReference>
<evidence type="ECO:0000256" key="3">
    <source>
        <dbReference type="ARBA" id="ARBA00010588"/>
    </source>
</evidence>
<feature type="coiled-coil region" evidence="18">
    <location>
        <begin position="317"/>
        <end position="344"/>
    </location>
</feature>
<feature type="compositionally biased region" description="Low complexity" evidence="19">
    <location>
        <begin position="1420"/>
        <end position="1435"/>
    </location>
</feature>
<dbReference type="GO" id="GO:0000993">
    <property type="term" value="F:RNA polymerase II complex binding"/>
    <property type="evidence" value="ECO:0007669"/>
    <property type="project" value="TreeGrafter"/>
</dbReference>
<dbReference type="GO" id="GO:0051301">
    <property type="term" value="P:cell division"/>
    <property type="evidence" value="ECO:0007669"/>
    <property type="project" value="UniProtKB-KW"/>
</dbReference>
<keyword evidence="5 18" id="KW-0158">Chromosome</keyword>
<dbReference type="Gene3D" id="1.25.10.10">
    <property type="entry name" value="Leucine-rich Repeat Variant"/>
    <property type="match status" value="1"/>
</dbReference>
<comment type="function">
    <text evidence="17">Required for protein translocation and folding in the endoplasmic reticulum (ER). Functions as a nucleotide exchange factor for the ER lumenal chaperone HSPA5.</text>
</comment>
<evidence type="ECO:0000256" key="13">
    <source>
        <dbReference type="ARBA" id="ARBA00023010"/>
    </source>
</evidence>
<evidence type="ECO:0000256" key="6">
    <source>
        <dbReference type="ARBA" id="ARBA00022723"/>
    </source>
</evidence>
<dbReference type="GO" id="GO:0006283">
    <property type="term" value="P:transcription-coupled nucleotide-excision repair"/>
    <property type="evidence" value="ECO:0007669"/>
    <property type="project" value="TreeGrafter"/>
</dbReference>
<feature type="compositionally biased region" description="Basic residues" evidence="19">
    <location>
        <begin position="1641"/>
        <end position="1652"/>
    </location>
</feature>
<feature type="region of interest" description="Disordered" evidence="19">
    <location>
        <begin position="1401"/>
        <end position="1503"/>
    </location>
</feature>
<evidence type="ECO:0000256" key="10">
    <source>
        <dbReference type="ARBA" id="ARBA00022824"/>
    </source>
</evidence>
<reference evidence="21" key="1">
    <citation type="journal article" name="BMC Genomics">
        <title>Long-read sequencing and de novo genome assembly of marine medaka (Oryzias melastigma).</title>
        <authorList>
            <person name="Liang P."/>
            <person name="Saqib H.S.A."/>
            <person name="Ni X."/>
            <person name="Shen Y."/>
        </authorList>
    </citation>
    <scope>NUCLEOTIDE SEQUENCE</scope>
    <source>
        <strain evidence="21">Bigg-433</strain>
    </source>
</reference>
<evidence type="ECO:0000259" key="20">
    <source>
        <dbReference type="Pfam" id="PF09740"/>
    </source>
</evidence>
<dbReference type="FunFam" id="1.25.10.10:FF:000148">
    <property type="entry name" value="SIL1 nucleotide exchange factor"/>
    <property type="match status" value="1"/>
</dbReference>
<dbReference type="InterPro" id="IPR049431">
    <property type="entry name" value="UVSSA_C"/>
</dbReference>
<keyword evidence="7" id="KW-0732">Signal</keyword>
<keyword evidence="18" id="KW-0995">Kinetochore</keyword>
<gene>
    <name evidence="18" type="primary">SPDL1</name>
    <name evidence="18" type="synonym">CCDC99</name>
    <name evidence="21" type="ORF">FQA47_015797</name>
</gene>
<dbReference type="PANTHER" id="PTHR28670">
    <property type="entry name" value="UV-STIMULATED SCAFFOLD PROTEIN A"/>
    <property type="match status" value="1"/>
</dbReference>
<evidence type="ECO:0000256" key="5">
    <source>
        <dbReference type="ARBA" id="ARBA00022454"/>
    </source>
</evidence>
<accession>A0A834CE33</accession>
<organism evidence="21 22">
    <name type="scientific">Oryzias melastigma</name>
    <name type="common">Marine medaka</name>
    <dbReference type="NCBI Taxonomy" id="30732"/>
    <lineage>
        <taxon>Eukaryota</taxon>
        <taxon>Metazoa</taxon>
        <taxon>Chordata</taxon>
        <taxon>Craniata</taxon>
        <taxon>Vertebrata</taxon>
        <taxon>Euteleostomi</taxon>
        <taxon>Actinopterygii</taxon>
        <taxon>Neopterygii</taxon>
        <taxon>Teleostei</taxon>
        <taxon>Neoteleostei</taxon>
        <taxon>Acanthomorphata</taxon>
        <taxon>Ovalentaria</taxon>
        <taxon>Atherinomorphae</taxon>
        <taxon>Beloniformes</taxon>
        <taxon>Adrianichthyidae</taxon>
        <taxon>Oryziinae</taxon>
        <taxon>Oryzias</taxon>
    </lineage>
</organism>
<dbReference type="GO" id="GO:0005788">
    <property type="term" value="C:endoplasmic reticulum lumen"/>
    <property type="evidence" value="ECO:0007669"/>
    <property type="project" value="UniProtKB-SubCell"/>
</dbReference>